<dbReference type="OrthoDB" id="5296403at2"/>
<name>A0A150WKH6_BDEBC</name>
<feature type="signal peptide" evidence="1">
    <location>
        <begin position="1"/>
        <end position="23"/>
    </location>
</feature>
<sequence>MRLQVLAIAAVMMTSAFVSVAQARGSSSGVMATLNAYMYNNTTEVTAGGGTASSDSKVSIYDIKLGYLTGNGLYLGGLYTMRNSTNGSNSTDGKNLGASVGYVGASGFFIKGHYILSAEYGDLKEGSGLQADLGYINNVTGNFLVGVELTYRSVEYKKDESNASVDKYKMTELFPMLTVGFVF</sequence>
<protein>
    <recommendedName>
        <fullName evidence="4">Outer membrane protein beta-barrel domain-containing protein</fullName>
    </recommendedName>
</protein>
<evidence type="ECO:0000313" key="3">
    <source>
        <dbReference type="Proteomes" id="UP000075320"/>
    </source>
</evidence>
<keyword evidence="3" id="KW-1185">Reference proteome</keyword>
<evidence type="ECO:0000256" key="1">
    <source>
        <dbReference type="SAM" id="SignalP"/>
    </source>
</evidence>
<evidence type="ECO:0000313" key="2">
    <source>
        <dbReference type="EMBL" id="KYG64085.1"/>
    </source>
</evidence>
<proteinExistence type="predicted"/>
<evidence type="ECO:0008006" key="4">
    <source>
        <dbReference type="Google" id="ProtNLM"/>
    </source>
</evidence>
<reference evidence="2 3" key="1">
    <citation type="submission" date="2016-03" db="EMBL/GenBank/DDBJ databases">
        <authorList>
            <person name="Ploux O."/>
        </authorList>
    </citation>
    <scope>NUCLEOTIDE SEQUENCE [LARGE SCALE GENOMIC DNA]</scope>
    <source>
        <strain evidence="2 3">R0</strain>
    </source>
</reference>
<comment type="caution">
    <text evidence="2">The sequence shown here is derived from an EMBL/GenBank/DDBJ whole genome shotgun (WGS) entry which is preliminary data.</text>
</comment>
<organism evidence="2 3">
    <name type="scientific">Bdellovibrio bacteriovorus</name>
    <dbReference type="NCBI Taxonomy" id="959"/>
    <lineage>
        <taxon>Bacteria</taxon>
        <taxon>Pseudomonadati</taxon>
        <taxon>Bdellovibrionota</taxon>
        <taxon>Bdellovibrionia</taxon>
        <taxon>Bdellovibrionales</taxon>
        <taxon>Pseudobdellovibrionaceae</taxon>
        <taxon>Bdellovibrio</taxon>
    </lineage>
</organism>
<feature type="chain" id="PRO_5007573102" description="Outer membrane protein beta-barrel domain-containing protein" evidence="1">
    <location>
        <begin position="24"/>
        <end position="183"/>
    </location>
</feature>
<dbReference type="AlphaFoldDB" id="A0A150WKH6"/>
<dbReference type="Proteomes" id="UP000075320">
    <property type="component" value="Unassembled WGS sequence"/>
</dbReference>
<dbReference type="RefSeq" id="WP_061836051.1">
    <property type="nucleotide sequence ID" value="NZ_LUKE01000003.1"/>
</dbReference>
<dbReference type="EMBL" id="LUKE01000003">
    <property type="protein sequence ID" value="KYG64085.1"/>
    <property type="molecule type" value="Genomic_DNA"/>
</dbReference>
<accession>A0A150WKH6</accession>
<keyword evidence="1" id="KW-0732">Signal</keyword>
<gene>
    <name evidence="2" type="ORF">AZI86_14885</name>
</gene>